<evidence type="ECO:0000256" key="6">
    <source>
        <dbReference type="ARBA" id="ARBA00022759"/>
    </source>
</evidence>
<dbReference type="InterPro" id="IPR012337">
    <property type="entry name" value="RNaseH-like_sf"/>
</dbReference>
<organism evidence="12 13">
    <name type="scientific">Phytophthora nicotianae P1976</name>
    <dbReference type="NCBI Taxonomy" id="1317066"/>
    <lineage>
        <taxon>Eukaryota</taxon>
        <taxon>Sar</taxon>
        <taxon>Stramenopiles</taxon>
        <taxon>Oomycota</taxon>
        <taxon>Peronosporomycetes</taxon>
        <taxon>Peronosporales</taxon>
        <taxon>Peronosporaceae</taxon>
        <taxon>Phytophthora</taxon>
    </lineage>
</organism>
<protein>
    <recommendedName>
        <fullName evidence="14">Chromo domain-containing protein</fullName>
    </recommendedName>
</protein>
<evidence type="ECO:0000256" key="4">
    <source>
        <dbReference type="ARBA" id="ARBA00022722"/>
    </source>
</evidence>
<evidence type="ECO:0000313" key="12">
    <source>
        <dbReference type="EMBL" id="ETO73131.1"/>
    </source>
</evidence>
<proteinExistence type="predicted"/>
<dbReference type="GO" id="GO:0006508">
    <property type="term" value="P:proteolysis"/>
    <property type="evidence" value="ECO:0007669"/>
    <property type="project" value="UniProtKB-KW"/>
</dbReference>
<dbReference type="EMBL" id="ANJA01001957">
    <property type="protein sequence ID" value="ETO73131.1"/>
    <property type="molecule type" value="Genomic_DNA"/>
</dbReference>
<dbReference type="PANTHER" id="PTHR33064:SF37">
    <property type="entry name" value="RIBONUCLEASE H"/>
    <property type="match status" value="1"/>
</dbReference>
<feature type="domain" description="Chromo" evidence="9">
    <location>
        <begin position="533"/>
        <end position="581"/>
    </location>
</feature>
<feature type="domain" description="Reverse transcriptase" evidence="10">
    <location>
        <begin position="53"/>
        <end position="231"/>
    </location>
</feature>
<dbReference type="CDD" id="cd00024">
    <property type="entry name" value="CD_CSD"/>
    <property type="match status" value="1"/>
</dbReference>
<dbReference type="Gene3D" id="3.10.10.10">
    <property type="entry name" value="HIV Type 1 Reverse Transcriptase, subunit A, domain 1"/>
    <property type="match status" value="1"/>
</dbReference>
<evidence type="ECO:0000259" key="9">
    <source>
        <dbReference type="PROSITE" id="PS50013"/>
    </source>
</evidence>
<keyword evidence="5" id="KW-0064">Aspartyl protease</keyword>
<dbReference type="InterPro" id="IPR051320">
    <property type="entry name" value="Viral_Replic_Matur_Polypro"/>
</dbReference>
<dbReference type="PROSITE" id="PS50013">
    <property type="entry name" value="CHROMO_2"/>
    <property type="match status" value="1"/>
</dbReference>
<dbReference type="PANTHER" id="PTHR33064">
    <property type="entry name" value="POL PROTEIN"/>
    <property type="match status" value="1"/>
</dbReference>
<dbReference type="GO" id="GO:0004190">
    <property type="term" value="F:aspartic-type endopeptidase activity"/>
    <property type="evidence" value="ECO:0007669"/>
    <property type="project" value="UniProtKB-KW"/>
</dbReference>
<dbReference type="Pfam" id="PF00385">
    <property type="entry name" value="Chromo"/>
    <property type="match status" value="1"/>
</dbReference>
<dbReference type="Pfam" id="PF00078">
    <property type="entry name" value="RVT_1"/>
    <property type="match status" value="1"/>
</dbReference>
<evidence type="ECO:0000259" key="11">
    <source>
        <dbReference type="PROSITE" id="PS50994"/>
    </source>
</evidence>
<dbReference type="Gene3D" id="3.30.70.270">
    <property type="match status" value="1"/>
</dbReference>
<dbReference type="Pfam" id="PF17917">
    <property type="entry name" value="RT_RNaseH"/>
    <property type="match status" value="1"/>
</dbReference>
<keyword evidence="3" id="KW-0548">Nucleotidyltransferase</keyword>
<dbReference type="PROSITE" id="PS50994">
    <property type="entry name" value="INTEGRASE"/>
    <property type="match status" value="1"/>
</dbReference>
<evidence type="ECO:0000256" key="5">
    <source>
        <dbReference type="ARBA" id="ARBA00022750"/>
    </source>
</evidence>
<evidence type="ECO:0000256" key="8">
    <source>
        <dbReference type="ARBA" id="ARBA00022918"/>
    </source>
</evidence>
<dbReference type="InterPro" id="IPR043128">
    <property type="entry name" value="Rev_trsase/Diguanyl_cyclase"/>
</dbReference>
<evidence type="ECO:0000256" key="2">
    <source>
        <dbReference type="ARBA" id="ARBA00022679"/>
    </source>
</evidence>
<dbReference type="GO" id="GO:0015074">
    <property type="term" value="P:DNA integration"/>
    <property type="evidence" value="ECO:0007669"/>
    <property type="project" value="InterPro"/>
</dbReference>
<accession>A0A081A2M0</accession>
<dbReference type="AlphaFoldDB" id="A0A081A2M0"/>
<dbReference type="InterPro" id="IPR043502">
    <property type="entry name" value="DNA/RNA_pol_sf"/>
</dbReference>
<keyword evidence="2" id="KW-0808">Transferase</keyword>
<gene>
    <name evidence="12" type="ORF">F444_10899</name>
</gene>
<dbReference type="CDD" id="cd01647">
    <property type="entry name" value="RT_LTR"/>
    <property type="match status" value="1"/>
</dbReference>
<dbReference type="Gene3D" id="2.40.50.40">
    <property type="match status" value="1"/>
</dbReference>
<name>A0A081A2M0_PHYNI</name>
<evidence type="ECO:0008006" key="14">
    <source>
        <dbReference type="Google" id="ProtNLM"/>
    </source>
</evidence>
<evidence type="ECO:0000256" key="7">
    <source>
        <dbReference type="ARBA" id="ARBA00022801"/>
    </source>
</evidence>
<dbReference type="InterPro" id="IPR023780">
    <property type="entry name" value="Chromo_domain"/>
</dbReference>
<evidence type="ECO:0000256" key="1">
    <source>
        <dbReference type="ARBA" id="ARBA00022670"/>
    </source>
</evidence>
<dbReference type="PROSITE" id="PS50878">
    <property type="entry name" value="RT_POL"/>
    <property type="match status" value="1"/>
</dbReference>
<dbReference type="GO" id="GO:0003676">
    <property type="term" value="F:nucleic acid binding"/>
    <property type="evidence" value="ECO:0007669"/>
    <property type="project" value="InterPro"/>
</dbReference>
<dbReference type="InterPro" id="IPR016197">
    <property type="entry name" value="Chromo-like_dom_sf"/>
</dbReference>
<keyword evidence="7" id="KW-0378">Hydrolase</keyword>
<dbReference type="InterPro" id="IPR000477">
    <property type="entry name" value="RT_dom"/>
</dbReference>
<reference evidence="12 13" key="1">
    <citation type="submission" date="2013-11" db="EMBL/GenBank/DDBJ databases">
        <title>The Genome Sequence of Phytophthora parasitica P1976.</title>
        <authorList>
            <consortium name="The Broad Institute Genomics Platform"/>
            <person name="Russ C."/>
            <person name="Tyler B."/>
            <person name="Panabieres F."/>
            <person name="Shan W."/>
            <person name="Tripathy S."/>
            <person name="Grunwald N."/>
            <person name="Machado M."/>
            <person name="Johnson C.S."/>
            <person name="Walker B."/>
            <person name="Young S."/>
            <person name="Zeng Q."/>
            <person name="Gargeya S."/>
            <person name="Fitzgerald M."/>
            <person name="Haas B."/>
            <person name="Abouelleil A."/>
            <person name="Allen A.W."/>
            <person name="Alvarado L."/>
            <person name="Arachchi H.M."/>
            <person name="Berlin A.M."/>
            <person name="Chapman S.B."/>
            <person name="Gainer-Dewar J."/>
            <person name="Goldberg J."/>
            <person name="Griggs A."/>
            <person name="Gujja S."/>
            <person name="Hansen M."/>
            <person name="Howarth C."/>
            <person name="Imamovic A."/>
            <person name="Ireland A."/>
            <person name="Larimer J."/>
            <person name="McCowan C."/>
            <person name="Murphy C."/>
            <person name="Pearson M."/>
            <person name="Poon T.W."/>
            <person name="Priest M."/>
            <person name="Roberts A."/>
            <person name="Saif S."/>
            <person name="Shea T."/>
            <person name="Sisk P."/>
            <person name="Sykes S."/>
            <person name="Wortman J."/>
            <person name="Nusbaum C."/>
            <person name="Birren B."/>
        </authorList>
    </citation>
    <scope>NUCLEOTIDE SEQUENCE [LARGE SCALE GENOMIC DNA]</scope>
    <source>
        <strain evidence="12 13">P1976</strain>
    </source>
</reference>
<dbReference type="InterPro" id="IPR036397">
    <property type="entry name" value="RNaseH_sf"/>
</dbReference>
<evidence type="ECO:0000259" key="10">
    <source>
        <dbReference type="PROSITE" id="PS50878"/>
    </source>
</evidence>
<dbReference type="InterPro" id="IPR041373">
    <property type="entry name" value="RT_RNaseH"/>
</dbReference>
<dbReference type="Proteomes" id="UP000028582">
    <property type="component" value="Unassembled WGS sequence"/>
</dbReference>
<dbReference type="GO" id="GO:0003964">
    <property type="term" value="F:RNA-directed DNA polymerase activity"/>
    <property type="evidence" value="ECO:0007669"/>
    <property type="project" value="UniProtKB-KW"/>
</dbReference>
<evidence type="ECO:0000313" key="13">
    <source>
        <dbReference type="Proteomes" id="UP000028582"/>
    </source>
</evidence>
<sequence>MATASDSGFDRDYLDGLREAVMEHEDVLRVDLLDDPPADVEPLRITLKPGAQPFRAHPRRYSSAQTVPVAMVGRPNEFRLTVDYRPVNAATVPIAGTGADLTSSSGIVAGGYGFAGFDMLSGFSQLPLDKVSREPMSFITDEGVWTPCRVPQGAMDSPLHFQNQMSLAFEDMLRTNLLIWIDDILLYAPSRVVFVAALKRFLARARKLELKLSVMKCFLFRKEAKWCGRVFSGVGQHELLVCKSGKFDVTARRWSIIEKEAFPIVWASRNLTYLLVRGNGFRLYCDHKNLVYVFAPDQEVKSHILAVQQKHVNSAPVNVERDDNGSLVVNVRLWVPEIEVALLQRILIVAHCGAQGHGSNFKSELIAMICKKLDIDQNFVVAYAPWINGTVERLNRDVLQVLRVLLMEYTLDTHEWVYILPLVQGNLNHTPVRSLGDRAPKRLDQLQTSLAGLHKEVVNQREKRRLQNMARSKGTECNFSVGDFVLWSRIASRIEVDKLLARWVEPFEVFYADSSLEVSEELLAHVGNQCMLLLVESLKEHQKNRGEWQLLVSWEGLQDEDNSWESLEAVQKDVPSRVGEYVRSWVTTCLYMLTLYSCLLDPTDSATW</sequence>
<keyword evidence="4" id="KW-0540">Nuclease</keyword>
<keyword evidence="6" id="KW-0255">Endonuclease</keyword>
<dbReference type="GO" id="GO:0004519">
    <property type="term" value="F:endonuclease activity"/>
    <property type="evidence" value="ECO:0007669"/>
    <property type="project" value="UniProtKB-KW"/>
</dbReference>
<dbReference type="SUPFAM" id="SSF53098">
    <property type="entry name" value="Ribonuclease H-like"/>
    <property type="match status" value="1"/>
</dbReference>
<comment type="caution">
    <text evidence="12">The sequence shown here is derived from an EMBL/GenBank/DDBJ whole genome shotgun (WGS) entry which is preliminary data.</text>
</comment>
<keyword evidence="1" id="KW-0645">Protease</keyword>
<dbReference type="SUPFAM" id="SSF56672">
    <property type="entry name" value="DNA/RNA polymerases"/>
    <property type="match status" value="1"/>
</dbReference>
<dbReference type="OrthoDB" id="119205at2759"/>
<feature type="domain" description="Integrase catalytic" evidence="11">
    <location>
        <begin position="358"/>
        <end position="448"/>
    </location>
</feature>
<evidence type="ECO:0000256" key="3">
    <source>
        <dbReference type="ARBA" id="ARBA00022695"/>
    </source>
</evidence>
<dbReference type="InterPro" id="IPR000953">
    <property type="entry name" value="Chromo/chromo_shadow_dom"/>
</dbReference>
<keyword evidence="8" id="KW-0695">RNA-directed DNA polymerase</keyword>
<dbReference type="Gene3D" id="3.30.420.10">
    <property type="entry name" value="Ribonuclease H-like superfamily/Ribonuclease H"/>
    <property type="match status" value="1"/>
</dbReference>
<dbReference type="InterPro" id="IPR001584">
    <property type="entry name" value="Integrase_cat-core"/>
</dbReference>
<dbReference type="SUPFAM" id="SSF54160">
    <property type="entry name" value="Chromo domain-like"/>
    <property type="match status" value="1"/>
</dbReference>